<dbReference type="RefSeq" id="WP_077834898.1">
    <property type="nucleotide sequence ID" value="NZ_CP096983.1"/>
</dbReference>
<organism evidence="3 4">
    <name type="scientific">Clostridium felsineum</name>
    <dbReference type="NCBI Taxonomy" id="36839"/>
    <lineage>
        <taxon>Bacteria</taxon>
        <taxon>Bacillati</taxon>
        <taxon>Bacillota</taxon>
        <taxon>Clostridia</taxon>
        <taxon>Eubacteriales</taxon>
        <taxon>Clostridiaceae</taxon>
        <taxon>Clostridium</taxon>
    </lineage>
</organism>
<feature type="transmembrane region" description="Helical" evidence="2">
    <location>
        <begin position="240"/>
        <end position="262"/>
    </location>
</feature>
<proteinExistence type="predicted"/>
<evidence type="ECO:0000313" key="3">
    <source>
        <dbReference type="EMBL" id="URZ13379.1"/>
    </source>
</evidence>
<dbReference type="PANTHER" id="PTHR34978:SF3">
    <property type="entry name" value="SLR0241 PROTEIN"/>
    <property type="match status" value="1"/>
</dbReference>
<dbReference type="Pfam" id="PF05569">
    <property type="entry name" value="Peptidase_M56"/>
    <property type="match status" value="1"/>
</dbReference>
<feature type="compositionally biased region" description="Low complexity" evidence="1">
    <location>
        <begin position="384"/>
        <end position="438"/>
    </location>
</feature>
<evidence type="ECO:0000256" key="2">
    <source>
        <dbReference type="SAM" id="Phobius"/>
    </source>
</evidence>
<dbReference type="InterPro" id="IPR008756">
    <property type="entry name" value="Peptidase_M56"/>
</dbReference>
<dbReference type="STRING" id="84029.CROST_37800"/>
<accession>A0A1S8KZP6</accession>
<dbReference type="CDD" id="cd07341">
    <property type="entry name" value="M56_BlaR1_MecR1_like"/>
    <property type="match status" value="1"/>
</dbReference>
<feature type="transmembrane region" description="Helical" evidence="2">
    <location>
        <begin position="135"/>
        <end position="157"/>
    </location>
</feature>
<feature type="transmembrane region" description="Helical" evidence="2">
    <location>
        <begin position="6"/>
        <end position="28"/>
    </location>
</feature>
<keyword evidence="4" id="KW-1185">Reference proteome</keyword>
<name>A0A1S8KZP6_9CLOT</name>
<sequence length="573" mass="65509">MIDMVFIFKHILYMGVSSSLIILIILLVKKIFNKTLTIKWHYYIWILLIIRLTTPFYIQGNVSINNFAYSLVEKVSVHNKFINNIKSTTTSFSKNNLADNPNIKINKALDKGVKTKVRNKVNVKSNGSILIKASFIWMLGLMLIFMYIIYLNIFVAVKIKNYKKSYNVRLNSILESCKEIMKVRKNISILTSKEARTPSLYGLFRVKILACESHMERLTDNEIKYVFLHELAHYKRKDIVFNWIIIILQSIYFFNPLIWYAFYKMREDCEVACDDLALEKLNHSEYKDYGRTVLKLLRFFSESNFIPLTAGLAKNKSSYKRRIIMISNFKKRKFIYTIGSVTLIALVGFVGFTKLTSSNDKNIKNSKVAVDKKINPIKKADTKSNNQTSNVNNSQDKNVAAATPAPAQTPVQPVSDKNNNTKTNSTNTNKQNQQNKKVVEVNTLSSTASKAENTTPKQQSNFYESQSLGIAITFPENWSGKYYVSESSGWLTVYCKGQKHDGELLWIHRNSPELTGQGYDAINGKYVFTVGSANYFVGGPTGITIEEDDPNFKDFMTMHSQLPQVVNSMRAIK</sequence>
<keyword evidence="2" id="KW-0812">Transmembrane</keyword>
<dbReference type="Proteomes" id="UP000190951">
    <property type="component" value="Chromosome"/>
</dbReference>
<feature type="transmembrane region" description="Helical" evidence="2">
    <location>
        <begin position="334"/>
        <end position="352"/>
    </location>
</feature>
<keyword evidence="2" id="KW-1133">Transmembrane helix</keyword>
<keyword evidence="2" id="KW-0472">Membrane</keyword>
<feature type="transmembrane region" description="Helical" evidence="2">
    <location>
        <begin position="296"/>
        <end position="313"/>
    </location>
</feature>
<dbReference type="PANTHER" id="PTHR34978">
    <property type="entry name" value="POSSIBLE SENSOR-TRANSDUCER PROTEIN BLAR"/>
    <property type="match status" value="1"/>
</dbReference>
<gene>
    <name evidence="3" type="ORF">CROST_041450</name>
</gene>
<dbReference type="InterPro" id="IPR052173">
    <property type="entry name" value="Beta-lactam_resp_regulator"/>
</dbReference>
<dbReference type="KEGG" id="crw:CROST_041450"/>
<feature type="region of interest" description="Disordered" evidence="1">
    <location>
        <begin position="377"/>
        <end position="438"/>
    </location>
</feature>
<reference evidence="3 4" key="1">
    <citation type="submission" date="2022-04" db="EMBL/GenBank/DDBJ databases">
        <title>Genome sequence of C. roseum typestrain.</title>
        <authorList>
            <person name="Poehlein A."/>
            <person name="Schoch T."/>
            <person name="Duerre P."/>
            <person name="Daniel R."/>
        </authorList>
    </citation>
    <scope>NUCLEOTIDE SEQUENCE [LARGE SCALE GENOMIC DNA]</scope>
    <source>
        <strain evidence="3 4">DSM 7320</strain>
    </source>
</reference>
<protein>
    <submittedName>
        <fullName evidence="3">Uncharacterized protein</fullName>
    </submittedName>
</protein>
<dbReference type="EMBL" id="CP096983">
    <property type="protein sequence ID" value="URZ13379.1"/>
    <property type="molecule type" value="Genomic_DNA"/>
</dbReference>
<dbReference type="AlphaFoldDB" id="A0A1S8KZP6"/>
<evidence type="ECO:0000256" key="1">
    <source>
        <dbReference type="SAM" id="MobiDB-lite"/>
    </source>
</evidence>
<feature type="transmembrane region" description="Helical" evidence="2">
    <location>
        <begin position="40"/>
        <end position="58"/>
    </location>
</feature>
<evidence type="ECO:0000313" key="4">
    <source>
        <dbReference type="Proteomes" id="UP000190951"/>
    </source>
</evidence>